<evidence type="ECO:0000313" key="1">
    <source>
        <dbReference type="EMBL" id="GME83488.1"/>
    </source>
</evidence>
<name>A0ACB5T806_AMBMO</name>
<sequence length="130" mass="15094">MGKIENPSVLVLVLDMLAFEYKGSGVSVVVMVVADVAFGTDTVTVFDTVIVGHNWPWTDVVVLFFEQSFCFEFCLRTRWFHQRIDCLHFETDFEVIHMDESFVFDRRKLGTNHVNKQLNGKLEWIMLLSI</sequence>
<accession>A0ACB5T806</accession>
<comment type="caution">
    <text evidence="1">The sequence shown here is derived from an EMBL/GenBank/DDBJ whole genome shotgun (WGS) entry which is preliminary data.</text>
</comment>
<dbReference type="EMBL" id="BSXS01004788">
    <property type="protein sequence ID" value="GME83488.1"/>
    <property type="molecule type" value="Genomic_DNA"/>
</dbReference>
<reference evidence="1" key="1">
    <citation type="submission" date="2023-04" db="EMBL/GenBank/DDBJ databases">
        <title>Ambrosiozyma monospora NBRC 10751.</title>
        <authorList>
            <person name="Ichikawa N."/>
            <person name="Sato H."/>
            <person name="Tonouchi N."/>
        </authorList>
    </citation>
    <scope>NUCLEOTIDE SEQUENCE</scope>
    <source>
        <strain evidence="1">NBRC 10751</strain>
    </source>
</reference>
<proteinExistence type="predicted"/>
<keyword evidence="2" id="KW-1185">Reference proteome</keyword>
<gene>
    <name evidence="1" type="ORF">Amon02_000620300</name>
</gene>
<organism evidence="1 2">
    <name type="scientific">Ambrosiozyma monospora</name>
    <name type="common">Yeast</name>
    <name type="synonym">Endomycopsis monosporus</name>
    <dbReference type="NCBI Taxonomy" id="43982"/>
    <lineage>
        <taxon>Eukaryota</taxon>
        <taxon>Fungi</taxon>
        <taxon>Dikarya</taxon>
        <taxon>Ascomycota</taxon>
        <taxon>Saccharomycotina</taxon>
        <taxon>Pichiomycetes</taxon>
        <taxon>Pichiales</taxon>
        <taxon>Pichiaceae</taxon>
        <taxon>Ambrosiozyma</taxon>
    </lineage>
</organism>
<protein>
    <submittedName>
        <fullName evidence="1">Unnamed protein product</fullName>
    </submittedName>
</protein>
<dbReference type="Proteomes" id="UP001165064">
    <property type="component" value="Unassembled WGS sequence"/>
</dbReference>
<evidence type="ECO:0000313" key="2">
    <source>
        <dbReference type="Proteomes" id="UP001165064"/>
    </source>
</evidence>